<protein>
    <submittedName>
        <fullName evidence="2">Uncharacterized protein</fullName>
    </submittedName>
</protein>
<organism evidence="2 3">
    <name type="scientific">Glomus cerebriforme</name>
    <dbReference type="NCBI Taxonomy" id="658196"/>
    <lineage>
        <taxon>Eukaryota</taxon>
        <taxon>Fungi</taxon>
        <taxon>Fungi incertae sedis</taxon>
        <taxon>Mucoromycota</taxon>
        <taxon>Glomeromycotina</taxon>
        <taxon>Glomeromycetes</taxon>
        <taxon>Glomerales</taxon>
        <taxon>Glomeraceae</taxon>
        <taxon>Glomus</taxon>
    </lineage>
</organism>
<keyword evidence="1" id="KW-0472">Membrane</keyword>
<keyword evidence="1" id="KW-1133">Transmembrane helix</keyword>
<evidence type="ECO:0000313" key="3">
    <source>
        <dbReference type="Proteomes" id="UP000265703"/>
    </source>
</evidence>
<dbReference type="AlphaFoldDB" id="A0A397STZ4"/>
<evidence type="ECO:0000313" key="2">
    <source>
        <dbReference type="EMBL" id="RIA88389.1"/>
    </source>
</evidence>
<dbReference type="Proteomes" id="UP000265703">
    <property type="component" value="Unassembled WGS sequence"/>
</dbReference>
<dbReference type="EMBL" id="QKYT01000265">
    <property type="protein sequence ID" value="RIA88389.1"/>
    <property type="molecule type" value="Genomic_DNA"/>
</dbReference>
<sequence>MEWVMLHQKTMLRELIIGTAPKVWFRNMKYEFEANYAAGIIYSCYIKSLVSKWDFEADHAAGIIYLCCIESIILKLLTKIFFFPFFLQCNFKNGKFKNQNGCVLRLLVLRQKLDLKMEIQNGLCCRNRSIIGAMPKGMTNTNL</sequence>
<reference evidence="2 3" key="1">
    <citation type="submission" date="2018-06" db="EMBL/GenBank/DDBJ databases">
        <title>Comparative genomics reveals the genomic features of Rhizophagus irregularis, R. cerebriforme, R. diaphanum and Gigaspora rosea, and their symbiotic lifestyle signature.</title>
        <authorList>
            <person name="Morin E."/>
            <person name="San Clemente H."/>
            <person name="Chen E.C.H."/>
            <person name="De La Providencia I."/>
            <person name="Hainaut M."/>
            <person name="Kuo A."/>
            <person name="Kohler A."/>
            <person name="Murat C."/>
            <person name="Tang N."/>
            <person name="Roy S."/>
            <person name="Loubradou J."/>
            <person name="Henrissat B."/>
            <person name="Grigoriev I.V."/>
            <person name="Corradi N."/>
            <person name="Roux C."/>
            <person name="Martin F.M."/>
        </authorList>
    </citation>
    <scope>NUCLEOTIDE SEQUENCE [LARGE SCALE GENOMIC DNA]</scope>
    <source>
        <strain evidence="2 3">DAOM 227022</strain>
    </source>
</reference>
<gene>
    <name evidence="2" type="ORF">C1645_806818</name>
</gene>
<feature type="transmembrane region" description="Helical" evidence="1">
    <location>
        <begin position="63"/>
        <end position="87"/>
    </location>
</feature>
<evidence type="ECO:0000256" key="1">
    <source>
        <dbReference type="SAM" id="Phobius"/>
    </source>
</evidence>
<comment type="caution">
    <text evidence="2">The sequence shown here is derived from an EMBL/GenBank/DDBJ whole genome shotgun (WGS) entry which is preliminary data.</text>
</comment>
<proteinExistence type="predicted"/>
<keyword evidence="1" id="KW-0812">Transmembrane</keyword>
<keyword evidence="3" id="KW-1185">Reference proteome</keyword>
<accession>A0A397STZ4</accession>
<name>A0A397STZ4_9GLOM</name>